<comment type="caution">
    <text evidence="2">The sequence shown here is derived from an EMBL/GenBank/DDBJ whole genome shotgun (WGS) entry which is preliminary data.</text>
</comment>
<keyword evidence="1" id="KW-1133">Transmembrane helix</keyword>
<feature type="transmembrane region" description="Helical" evidence="1">
    <location>
        <begin position="84"/>
        <end position="106"/>
    </location>
</feature>
<keyword evidence="1" id="KW-0812">Transmembrane</keyword>
<name>A0A225WEH3_9STRA</name>
<feature type="transmembrane region" description="Helical" evidence="1">
    <location>
        <begin position="145"/>
        <end position="166"/>
    </location>
</feature>
<feature type="transmembrane region" description="Helical" evidence="1">
    <location>
        <begin position="118"/>
        <end position="139"/>
    </location>
</feature>
<evidence type="ECO:0008006" key="4">
    <source>
        <dbReference type="Google" id="ProtNLM"/>
    </source>
</evidence>
<evidence type="ECO:0000256" key="1">
    <source>
        <dbReference type="SAM" id="Phobius"/>
    </source>
</evidence>
<accession>A0A225WEH3</accession>
<dbReference type="Proteomes" id="UP000198211">
    <property type="component" value="Unassembled WGS sequence"/>
</dbReference>
<keyword evidence="3" id="KW-1185">Reference proteome</keyword>
<evidence type="ECO:0000313" key="3">
    <source>
        <dbReference type="Proteomes" id="UP000198211"/>
    </source>
</evidence>
<feature type="transmembrane region" description="Helical" evidence="1">
    <location>
        <begin position="42"/>
        <end position="64"/>
    </location>
</feature>
<keyword evidence="1" id="KW-0472">Membrane</keyword>
<feature type="transmembrane region" description="Helical" evidence="1">
    <location>
        <begin position="519"/>
        <end position="539"/>
    </location>
</feature>
<reference evidence="3" key="1">
    <citation type="submission" date="2017-03" db="EMBL/GenBank/DDBJ databases">
        <title>Phytopthora megakarya and P. palmivora, two closely related causual agents of cacao black pod achieved similar genome size and gene model numbers by different mechanisms.</title>
        <authorList>
            <person name="Ali S."/>
            <person name="Shao J."/>
            <person name="Larry D.J."/>
            <person name="Kronmiller B."/>
            <person name="Shen D."/>
            <person name="Strem M.D."/>
            <person name="Melnick R.L."/>
            <person name="Guiltinan M.J."/>
            <person name="Tyler B.M."/>
            <person name="Meinhardt L.W."/>
            <person name="Bailey B.A."/>
        </authorList>
    </citation>
    <scope>NUCLEOTIDE SEQUENCE [LARGE SCALE GENOMIC DNA]</scope>
    <source>
        <strain evidence="3">zdho120</strain>
    </source>
</reference>
<protein>
    <recommendedName>
        <fullName evidence="4">Transmembrane protein</fullName>
    </recommendedName>
</protein>
<evidence type="ECO:0000313" key="2">
    <source>
        <dbReference type="EMBL" id="OWZ15638.1"/>
    </source>
</evidence>
<organism evidence="2 3">
    <name type="scientific">Phytophthora megakarya</name>
    <dbReference type="NCBI Taxonomy" id="4795"/>
    <lineage>
        <taxon>Eukaryota</taxon>
        <taxon>Sar</taxon>
        <taxon>Stramenopiles</taxon>
        <taxon>Oomycota</taxon>
        <taxon>Peronosporomycetes</taxon>
        <taxon>Peronosporales</taxon>
        <taxon>Peronosporaceae</taxon>
        <taxon>Phytophthora</taxon>
    </lineage>
</organism>
<sequence length="559" mass="63969">MIVQASTSWLSRFSRIWNSLRVEQHGHYSAQRLIDLQKYSNIINTVELLVIILATPLPCLLTVILADVTPLNSPEAGTNSNIVFWLRSCLIIGLYTMSFVVQFREMLPTLPMSRERSFGITVFVSSGVILFAYSMSLVIGFPVPFLMVVGAPLWMILILGSFAISWKNLICGDSAVQTQIVNGLKMFMVQMSMIAIYPFYIYIFTSLSSVGQALFSLVLLIIKLAIKNGISLYIPSNIDMQPEIVVFNVDIFNALFVSFSMQTSTSKLTVIVIVVVDLLRMASSLREVKLLVHELKKLEKQINSLKPLVQDGINLTRKQRNPLSRACSIIARRSFATTNFDMRLLSAKQGPRLQVKPLHFLFRSKQVLPRKSFNHHSKYHSMGAKTQETRVPETLNADSKRWKSSRTDPQPKFVFLERQYARKVLNLLHLTEFTILIEYIEVIVPVVYSIYVVAMSYLPNRVYYAQLAYMDVESTLSNVLLYSFLEFLSLILLTTFLRKTMEYSPTHQLAFVLRTQWKMVQSTLVLWVVYVVQSSLVHFGTLKMPQLLHYVDLRLIQRS</sequence>
<proteinExistence type="predicted"/>
<dbReference type="OrthoDB" id="90939at2759"/>
<feature type="transmembrane region" description="Helical" evidence="1">
    <location>
        <begin position="439"/>
        <end position="459"/>
    </location>
</feature>
<dbReference type="EMBL" id="NBNE01001083">
    <property type="protein sequence ID" value="OWZ15638.1"/>
    <property type="molecule type" value="Genomic_DNA"/>
</dbReference>
<dbReference type="AlphaFoldDB" id="A0A225WEH3"/>
<gene>
    <name evidence="2" type="ORF">PHMEG_00010690</name>
</gene>
<feature type="transmembrane region" description="Helical" evidence="1">
    <location>
        <begin position="479"/>
        <end position="498"/>
    </location>
</feature>